<dbReference type="EMBL" id="AMQM01005831">
    <property type="status" value="NOT_ANNOTATED_CDS"/>
    <property type="molecule type" value="Genomic_DNA"/>
</dbReference>
<dbReference type="InterPro" id="IPR014768">
    <property type="entry name" value="GBD/FH3_dom"/>
</dbReference>
<comment type="similarity">
    <text evidence="1">Belongs to the formin homology family.</text>
</comment>
<dbReference type="GO" id="GO:0005829">
    <property type="term" value="C:cytosol"/>
    <property type="evidence" value="ECO:0000318"/>
    <property type="project" value="GO_Central"/>
</dbReference>
<dbReference type="InterPro" id="IPR011989">
    <property type="entry name" value="ARM-like"/>
</dbReference>
<dbReference type="EnsemblMetazoa" id="HelroT192864">
    <property type="protein sequence ID" value="HelroP192864"/>
    <property type="gene ID" value="HelroG192864"/>
</dbReference>
<dbReference type="InterPro" id="IPR043592">
    <property type="entry name" value="FMNL_animal"/>
</dbReference>
<protein>
    <recommendedName>
        <fullName evidence="9">Formin-like protein</fullName>
    </recommendedName>
</protein>
<organism evidence="7 8">
    <name type="scientific">Helobdella robusta</name>
    <name type="common">Californian leech</name>
    <dbReference type="NCBI Taxonomy" id="6412"/>
    <lineage>
        <taxon>Eukaryota</taxon>
        <taxon>Metazoa</taxon>
        <taxon>Spiralia</taxon>
        <taxon>Lophotrochozoa</taxon>
        <taxon>Annelida</taxon>
        <taxon>Clitellata</taxon>
        <taxon>Hirudinea</taxon>
        <taxon>Rhynchobdellida</taxon>
        <taxon>Glossiphoniidae</taxon>
        <taxon>Helobdella</taxon>
    </lineage>
</organism>
<proteinExistence type="inferred from homology"/>
<feature type="region of interest" description="Disordered" evidence="2">
    <location>
        <begin position="73"/>
        <end position="93"/>
    </location>
</feature>
<reference evidence="7" key="3">
    <citation type="submission" date="2015-06" db="UniProtKB">
        <authorList>
            <consortium name="EnsemblMetazoa"/>
        </authorList>
    </citation>
    <scope>IDENTIFICATION</scope>
</reference>
<evidence type="ECO:0000313" key="7">
    <source>
        <dbReference type="EnsemblMetazoa" id="HelroP192864"/>
    </source>
</evidence>
<dbReference type="InterPro" id="IPR014767">
    <property type="entry name" value="DAD_dom"/>
</dbReference>
<feature type="compositionally biased region" description="Low complexity" evidence="2">
    <location>
        <begin position="82"/>
        <end position="93"/>
    </location>
</feature>
<dbReference type="RefSeq" id="XP_009022354.1">
    <property type="nucleotide sequence ID" value="XM_009024106.1"/>
</dbReference>
<dbReference type="eggNOG" id="KOG1923">
    <property type="taxonomic scope" value="Eukaryota"/>
</dbReference>
<dbReference type="SMART" id="SM00498">
    <property type="entry name" value="FH2"/>
    <property type="match status" value="1"/>
</dbReference>
<dbReference type="Pfam" id="PF06371">
    <property type="entry name" value="Drf_GBD"/>
    <property type="match status" value="1"/>
</dbReference>
<name>T1FUD5_HELRO</name>
<evidence type="ECO:0000256" key="1">
    <source>
        <dbReference type="ARBA" id="ARBA00023449"/>
    </source>
</evidence>
<dbReference type="Gene3D" id="1.20.58.2220">
    <property type="entry name" value="Formin, FH2 domain"/>
    <property type="match status" value="2"/>
</dbReference>
<sequence length="843" mass="94846">MAGPKLPKLKKTSSDMTSTQVLRDLEISLRTNNIHWVRDFLSDQLNGLDILVAYLSLALSVLRLEVMNSSASSEHDGSLINTSTTSSTVNPSRSSFLGKSASTLSKKMKQSHSKLGLADAIDDIHVGVQCLRAIMNHQHGFNLVFQHTQAINCITLSLNHKNLRTKTLVLELLAAVCLVSGGHEIIFKAFDNFKEVCGERRRFETLMRNFLHFEEFHIDFMVACMQFINIAVHSVEEMNYRVHLQHEFTLLGLDQYLNTLSNSESDRLLTQVNAYMDNKIEVRLLLEDSDTKNMALDHAAELDSELSFVDKESELATLKEQIKRNSFASSLPPTLPTSSSSPLSPLTPPCPPTSLNIPPPPPAPPMMPLGVPGGGMMLPPPPPPIMGFGKVNATVPIKKVLHPRHRLPILNWVAMKPNQVKGTVFADLDDEKLYQTIDFHKFEDVFRLNQFALDATDEVDGTPKSERRFSRRPEAPSLLEPNRLRNVAITKRKIEMSNEMVVSAIQNLNLKMLSLERVEALLRILPTEQEVKAFREYEGERKSVEVLADEDKFLIALTRVERLQQRLKIMSYIGNFFDSYQHLQPIVDTRSTSDEHRQSLTHFLATTITSKFPDLLNFDLEFQCVEKASAVSLDNILADVNELDKGMQMVNKEMDGWKDRSSPVVATLTEFTSRSADLLKKLHDDCTTAQESYQAVVSYFGETSRTMVPTAFFSLFVRFTKAYRQSLVDLENWKKQETLQSVSSKEKLKGKNQQLGGAAGGASVASEMKRKFKQVKEKRVISREEVYHGALEDILLDLKNEPYRRADGIRRNNRAKPPPAPPQPQPHAAAANVNKTVVDGVKT</sequence>
<feature type="compositionally biased region" description="Pro residues" evidence="2">
    <location>
        <begin position="345"/>
        <end position="362"/>
    </location>
</feature>
<reference evidence="6 8" key="2">
    <citation type="journal article" date="2013" name="Nature">
        <title>Insights into bilaterian evolution from three spiralian genomes.</title>
        <authorList>
            <person name="Simakov O."/>
            <person name="Marletaz F."/>
            <person name="Cho S.J."/>
            <person name="Edsinger-Gonzales E."/>
            <person name="Havlak P."/>
            <person name="Hellsten U."/>
            <person name="Kuo D.H."/>
            <person name="Larsson T."/>
            <person name="Lv J."/>
            <person name="Arendt D."/>
            <person name="Savage R."/>
            <person name="Osoegawa K."/>
            <person name="de Jong P."/>
            <person name="Grimwood J."/>
            <person name="Chapman J.A."/>
            <person name="Shapiro H."/>
            <person name="Aerts A."/>
            <person name="Otillar R.P."/>
            <person name="Terry A.Y."/>
            <person name="Boore J.L."/>
            <person name="Grigoriev I.V."/>
            <person name="Lindberg D.R."/>
            <person name="Seaver E.C."/>
            <person name="Weisblat D.A."/>
            <person name="Putnam N.H."/>
            <person name="Rokhsar D.S."/>
        </authorList>
    </citation>
    <scope>NUCLEOTIDE SEQUENCE</scope>
</reference>
<feature type="domain" description="DAD" evidence="3">
    <location>
        <begin position="784"/>
        <end position="816"/>
    </location>
</feature>
<keyword evidence="8" id="KW-1185">Reference proteome</keyword>
<evidence type="ECO:0000259" key="4">
    <source>
        <dbReference type="PROSITE" id="PS51232"/>
    </source>
</evidence>
<dbReference type="GO" id="GO:0030866">
    <property type="term" value="P:cortical actin cytoskeleton organization"/>
    <property type="evidence" value="ECO:0000318"/>
    <property type="project" value="GO_Central"/>
</dbReference>
<evidence type="ECO:0000313" key="6">
    <source>
        <dbReference type="EMBL" id="ESN99595.1"/>
    </source>
</evidence>
<dbReference type="GO" id="GO:0031267">
    <property type="term" value="F:small GTPase binding"/>
    <property type="evidence" value="ECO:0007669"/>
    <property type="project" value="InterPro"/>
</dbReference>
<feature type="domain" description="FH2" evidence="5">
    <location>
        <begin position="397"/>
        <end position="798"/>
    </location>
</feature>
<dbReference type="Pfam" id="PF06367">
    <property type="entry name" value="Drf_FH3"/>
    <property type="match status" value="1"/>
</dbReference>
<feature type="region of interest" description="Disordered" evidence="2">
    <location>
        <begin position="328"/>
        <end position="362"/>
    </location>
</feature>
<dbReference type="SUPFAM" id="SSF48371">
    <property type="entry name" value="ARM repeat"/>
    <property type="match status" value="1"/>
</dbReference>
<reference evidence="8" key="1">
    <citation type="submission" date="2012-12" db="EMBL/GenBank/DDBJ databases">
        <authorList>
            <person name="Hellsten U."/>
            <person name="Grimwood J."/>
            <person name="Chapman J.A."/>
            <person name="Shapiro H."/>
            <person name="Aerts A."/>
            <person name="Otillar R.P."/>
            <person name="Terry A.Y."/>
            <person name="Boore J.L."/>
            <person name="Simakov O."/>
            <person name="Marletaz F."/>
            <person name="Cho S.-J."/>
            <person name="Edsinger-Gonzales E."/>
            <person name="Havlak P."/>
            <person name="Kuo D.-H."/>
            <person name="Larsson T."/>
            <person name="Lv J."/>
            <person name="Arendt D."/>
            <person name="Savage R."/>
            <person name="Osoegawa K."/>
            <person name="de Jong P."/>
            <person name="Lindberg D.R."/>
            <person name="Seaver E.C."/>
            <person name="Weisblat D.A."/>
            <person name="Putnam N.H."/>
            <person name="Grigoriev I.V."/>
            <person name="Rokhsar D.S."/>
        </authorList>
    </citation>
    <scope>NUCLEOTIDE SEQUENCE</scope>
</reference>
<dbReference type="GeneID" id="20212431"/>
<dbReference type="InterPro" id="IPR042201">
    <property type="entry name" value="FH2_Formin_sf"/>
</dbReference>
<dbReference type="SUPFAM" id="SSF101447">
    <property type="entry name" value="Formin homology 2 domain (FH2 domain)"/>
    <property type="match status" value="1"/>
</dbReference>
<evidence type="ECO:0000259" key="5">
    <source>
        <dbReference type="PROSITE" id="PS51444"/>
    </source>
</evidence>
<dbReference type="InterPro" id="IPR015425">
    <property type="entry name" value="FH2_Formin"/>
</dbReference>
<dbReference type="KEGG" id="hro:HELRODRAFT_192864"/>
<dbReference type="SMART" id="SM01140">
    <property type="entry name" value="Drf_GBD"/>
    <property type="match status" value="1"/>
</dbReference>
<feature type="compositionally biased region" description="Low complexity" evidence="2">
    <location>
        <begin position="329"/>
        <end position="344"/>
    </location>
</feature>
<gene>
    <name evidence="7" type="primary">20212431</name>
    <name evidence="6" type="ORF">HELRODRAFT_192864</name>
</gene>
<dbReference type="GO" id="GO:0051015">
    <property type="term" value="F:actin filament binding"/>
    <property type="evidence" value="ECO:0000318"/>
    <property type="project" value="GO_Central"/>
</dbReference>
<dbReference type="InterPro" id="IPR016024">
    <property type="entry name" value="ARM-type_fold"/>
</dbReference>
<feature type="region of interest" description="Disordered" evidence="2">
    <location>
        <begin position="744"/>
        <end position="763"/>
    </location>
</feature>
<accession>T1FUD5</accession>
<dbReference type="InterPro" id="IPR010473">
    <property type="entry name" value="GTPase-bd"/>
</dbReference>
<dbReference type="InterPro" id="IPR010472">
    <property type="entry name" value="FH3_dom"/>
</dbReference>
<dbReference type="CTD" id="20212431"/>
<dbReference type="Gene3D" id="1.25.10.10">
    <property type="entry name" value="Leucine-rich Repeat Variant"/>
    <property type="match status" value="1"/>
</dbReference>
<evidence type="ECO:0000259" key="3">
    <source>
        <dbReference type="PROSITE" id="PS51231"/>
    </source>
</evidence>
<dbReference type="GO" id="GO:0008360">
    <property type="term" value="P:regulation of cell shape"/>
    <property type="evidence" value="ECO:0000318"/>
    <property type="project" value="GO_Central"/>
</dbReference>
<dbReference type="OrthoDB" id="1668162at2759"/>
<dbReference type="PROSITE" id="PS51232">
    <property type="entry name" value="GBD_FH3"/>
    <property type="match status" value="1"/>
</dbReference>
<dbReference type="Pfam" id="PF02181">
    <property type="entry name" value="FH2"/>
    <property type="match status" value="1"/>
</dbReference>
<evidence type="ECO:0000256" key="2">
    <source>
        <dbReference type="SAM" id="MobiDB-lite"/>
    </source>
</evidence>
<dbReference type="InParanoid" id="T1FUD5"/>
<feature type="domain" description="GBD/FH3" evidence="4">
    <location>
        <begin position="1"/>
        <end position="373"/>
    </location>
</feature>
<dbReference type="AlphaFoldDB" id="T1FUD5"/>
<feature type="compositionally biased region" description="Pro residues" evidence="2">
    <location>
        <begin position="816"/>
        <end position="825"/>
    </location>
</feature>
<feature type="region of interest" description="Disordered" evidence="2">
    <location>
        <begin position="805"/>
        <end position="843"/>
    </location>
</feature>
<dbReference type="PANTHER" id="PTHR45857:SF4">
    <property type="entry name" value="FORMIN-LIKE PROTEIN"/>
    <property type="match status" value="1"/>
</dbReference>
<dbReference type="GO" id="GO:0016477">
    <property type="term" value="P:cell migration"/>
    <property type="evidence" value="ECO:0000318"/>
    <property type="project" value="GO_Central"/>
</dbReference>
<dbReference type="PROSITE" id="PS51444">
    <property type="entry name" value="FH2"/>
    <property type="match status" value="1"/>
</dbReference>
<dbReference type="HOGENOM" id="CLU_003597_0_0_1"/>
<dbReference type="SMART" id="SM01139">
    <property type="entry name" value="Drf_FH3"/>
    <property type="match status" value="1"/>
</dbReference>
<dbReference type="Proteomes" id="UP000015101">
    <property type="component" value="Unassembled WGS sequence"/>
</dbReference>
<dbReference type="STRING" id="6412.T1FUD5"/>
<dbReference type="EMBL" id="KB097106">
    <property type="protein sequence ID" value="ESN99595.1"/>
    <property type="molecule type" value="Genomic_DNA"/>
</dbReference>
<dbReference type="PANTHER" id="PTHR45857">
    <property type="entry name" value="FORMIN-LIKE PROTEIN"/>
    <property type="match status" value="1"/>
</dbReference>
<dbReference type="OMA" id="AQKGPMM"/>
<dbReference type="PROSITE" id="PS51231">
    <property type="entry name" value="DAD"/>
    <property type="match status" value="1"/>
</dbReference>
<evidence type="ECO:0000313" key="8">
    <source>
        <dbReference type="Proteomes" id="UP000015101"/>
    </source>
</evidence>
<evidence type="ECO:0008006" key="9">
    <source>
        <dbReference type="Google" id="ProtNLM"/>
    </source>
</evidence>